<accession>A0A0M2V631</accession>
<dbReference type="AlphaFoldDB" id="A0A0M2V631"/>
<evidence type="ECO:0000256" key="1">
    <source>
        <dbReference type="SAM" id="SignalP"/>
    </source>
</evidence>
<dbReference type="RefSeq" id="WP_046556743.1">
    <property type="nucleotide sequence ID" value="NZ_LAHO01000004.1"/>
</dbReference>
<keyword evidence="1" id="KW-0732">Signal</keyword>
<reference evidence="2 3" key="1">
    <citation type="submission" date="2015-03" db="EMBL/GenBank/DDBJ databases">
        <title>Draft genome sequences of two protease-producing strains of Arsukibacterium isolated from two cold and alkaline environments.</title>
        <authorList>
            <person name="Lylloff J.E."/>
            <person name="Skov L.B."/>
            <person name="Jepsen M."/>
            <person name="Hallin P.F."/>
            <person name="Sorensen S.J."/>
            <person name="Stougaard P."/>
            <person name="Glaring M.A."/>
        </authorList>
    </citation>
    <scope>NUCLEOTIDE SEQUENCE [LARGE SCALE GENOMIC DNA]</scope>
    <source>
        <strain evidence="2 3">GCM72</strain>
    </source>
</reference>
<organism evidence="2 3">
    <name type="scientific">Arsukibacterium ikkense</name>
    <dbReference type="NCBI Taxonomy" id="336831"/>
    <lineage>
        <taxon>Bacteria</taxon>
        <taxon>Pseudomonadati</taxon>
        <taxon>Pseudomonadota</taxon>
        <taxon>Gammaproteobacteria</taxon>
        <taxon>Chromatiales</taxon>
        <taxon>Chromatiaceae</taxon>
        <taxon>Arsukibacterium</taxon>
    </lineage>
</organism>
<evidence type="ECO:0000313" key="3">
    <source>
        <dbReference type="Proteomes" id="UP000034228"/>
    </source>
</evidence>
<keyword evidence="3" id="KW-1185">Reference proteome</keyword>
<protein>
    <recommendedName>
        <fullName evidence="4">IPT/TIG domain-containing protein</fullName>
    </recommendedName>
</protein>
<feature type="chain" id="PRO_5005644350" description="IPT/TIG domain-containing protein" evidence="1">
    <location>
        <begin position="28"/>
        <end position="118"/>
    </location>
</feature>
<dbReference type="OrthoDB" id="9889462at2"/>
<sequence>METPLSNKRVSAMILCFILSLCSAALAATPKAVLSGPSQASAGDVVMLTGMHFTAGDTYTVKTVVGKRSSQELVVADSDGGLSYQLVTSVAGTYQLQIRDNRNRLITTSLVSVNRAGG</sequence>
<feature type="signal peptide" evidence="1">
    <location>
        <begin position="1"/>
        <end position="27"/>
    </location>
</feature>
<proteinExistence type="predicted"/>
<gene>
    <name evidence="2" type="ORF">WG68_05895</name>
</gene>
<dbReference type="Proteomes" id="UP000034228">
    <property type="component" value="Unassembled WGS sequence"/>
</dbReference>
<name>A0A0M2V631_9GAMM</name>
<dbReference type="EMBL" id="LAHO01000004">
    <property type="protein sequence ID" value="KKO46302.1"/>
    <property type="molecule type" value="Genomic_DNA"/>
</dbReference>
<comment type="caution">
    <text evidence="2">The sequence shown here is derived from an EMBL/GenBank/DDBJ whole genome shotgun (WGS) entry which is preliminary data.</text>
</comment>
<dbReference type="STRING" id="336831.WG68_05895"/>
<evidence type="ECO:0008006" key="4">
    <source>
        <dbReference type="Google" id="ProtNLM"/>
    </source>
</evidence>
<evidence type="ECO:0000313" key="2">
    <source>
        <dbReference type="EMBL" id="KKO46302.1"/>
    </source>
</evidence>